<feature type="chain" id="PRO_5043288797" description="Lipoprotein" evidence="2">
    <location>
        <begin position="21"/>
        <end position="168"/>
    </location>
</feature>
<sequence>MIRTRVLPLLLTGFSLVALAACGDKATESSGAAAPTASASATTTAAPTTSATTAPAAAALDDKQLCESAKKANASMKAKFAETMTSGSTPTPADFAKILTGVEKEMNAVAATGAPDSEVTAGLTAFAKEAGEAAAAADPASAADNPEFAKAGATLSASCGKAGVTVVF</sequence>
<accession>A0AAU7M9F6</accession>
<evidence type="ECO:0000313" key="4">
    <source>
        <dbReference type="EMBL" id="XCH74812.1"/>
    </source>
</evidence>
<dbReference type="PROSITE" id="PS51257">
    <property type="entry name" value="PROKAR_LIPOPROTEIN"/>
    <property type="match status" value="1"/>
</dbReference>
<gene>
    <name evidence="4" type="ORF">ABUL08_01480</name>
    <name evidence="3" type="ORF">VK199_01475</name>
</gene>
<reference evidence="3" key="1">
    <citation type="submission" date="2024-01" db="EMBL/GenBank/DDBJ databases">
        <title>The genome sequence of Micromonospora mangrovi CCTCC AA 2012012.</title>
        <authorList>
            <person name="Gao J."/>
        </authorList>
    </citation>
    <scope>NUCLEOTIDE SEQUENCE</scope>
    <source>
        <strain evidence="3">CCTCC AA 2012012</strain>
    </source>
</reference>
<evidence type="ECO:0000256" key="2">
    <source>
        <dbReference type="SAM" id="SignalP"/>
    </source>
</evidence>
<keyword evidence="2" id="KW-0732">Signal</keyword>
<name>A0AAU7M9F6_9ACTN</name>
<feature type="region of interest" description="Disordered" evidence="1">
    <location>
        <begin position="29"/>
        <end position="50"/>
    </location>
</feature>
<reference evidence="4" key="2">
    <citation type="submission" date="2024-06" db="EMBL/GenBank/DDBJ databases">
        <title>Micromonospora mangrovi CCTCC AA 2012012 genome sequences.</title>
        <authorList>
            <person name="Gao J."/>
        </authorList>
    </citation>
    <scope>NUCLEOTIDE SEQUENCE</scope>
    <source>
        <strain evidence="4">CCTCC AA 2012012</strain>
    </source>
</reference>
<evidence type="ECO:0008006" key="5">
    <source>
        <dbReference type="Google" id="ProtNLM"/>
    </source>
</evidence>
<proteinExistence type="predicted"/>
<dbReference type="RefSeq" id="WP_350933818.1">
    <property type="nucleotide sequence ID" value="NZ_CP157762.1"/>
</dbReference>
<feature type="compositionally biased region" description="Low complexity" evidence="1">
    <location>
        <begin position="32"/>
        <end position="50"/>
    </location>
</feature>
<organism evidence="3">
    <name type="scientific">Micromonospora sp. CCTCC AA 2012012</name>
    <dbReference type="NCBI Taxonomy" id="3111921"/>
    <lineage>
        <taxon>Bacteria</taxon>
        <taxon>Bacillati</taxon>
        <taxon>Actinomycetota</taxon>
        <taxon>Actinomycetes</taxon>
        <taxon>Micromonosporales</taxon>
        <taxon>Micromonosporaceae</taxon>
        <taxon>Micromonospora</taxon>
    </lineage>
</organism>
<evidence type="ECO:0000313" key="3">
    <source>
        <dbReference type="EMBL" id="XBP94113.1"/>
    </source>
</evidence>
<dbReference type="EMBL" id="CP157762">
    <property type="protein sequence ID" value="XBP94113.1"/>
    <property type="molecule type" value="Genomic_DNA"/>
</dbReference>
<protein>
    <recommendedName>
        <fullName evidence="5">Lipoprotein</fullName>
    </recommendedName>
</protein>
<feature type="signal peptide" evidence="2">
    <location>
        <begin position="1"/>
        <end position="20"/>
    </location>
</feature>
<dbReference type="AlphaFoldDB" id="A0AAU7M9F6"/>
<evidence type="ECO:0000256" key="1">
    <source>
        <dbReference type="SAM" id="MobiDB-lite"/>
    </source>
</evidence>
<dbReference type="EMBL" id="CP159342">
    <property type="protein sequence ID" value="XCH74812.1"/>
    <property type="molecule type" value="Genomic_DNA"/>
</dbReference>